<dbReference type="InterPro" id="IPR015943">
    <property type="entry name" value="WD40/YVTN_repeat-like_dom_sf"/>
</dbReference>
<protein>
    <recommendedName>
        <fullName evidence="1">Pyrrolo-quinoline quinone repeat domain-containing protein</fullName>
    </recommendedName>
</protein>
<dbReference type="AlphaFoldDB" id="A0A0M0BV05"/>
<dbReference type="Proteomes" id="UP000054016">
    <property type="component" value="Unassembled WGS sequence"/>
</dbReference>
<dbReference type="PANTHER" id="PTHR34512">
    <property type="entry name" value="CELL SURFACE PROTEIN"/>
    <property type="match status" value="1"/>
</dbReference>
<dbReference type="PANTHER" id="PTHR34512:SF30">
    <property type="entry name" value="OUTER MEMBRANE PROTEIN ASSEMBLY FACTOR BAMB"/>
    <property type="match status" value="1"/>
</dbReference>
<dbReference type="EMBL" id="LFWV01000015">
    <property type="protein sequence ID" value="KON32001.1"/>
    <property type="molecule type" value="Genomic_DNA"/>
</dbReference>
<dbReference type="InterPro" id="IPR011047">
    <property type="entry name" value="Quinoprotein_ADH-like_sf"/>
</dbReference>
<dbReference type="SMART" id="SM00564">
    <property type="entry name" value="PQQ"/>
    <property type="match status" value="6"/>
</dbReference>
<dbReference type="Pfam" id="PF13360">
    <property type="entry name" value="PQQ_2"/>
    <property type="match status" value="3"/>
</dbReference>
<organism evidence="2 3">
    <name type="scientific">miscellaneous Crenarchaeota group-1 archaeon SG8-32-3</name>
    <dbReference type="NCBI Taxonomy" id="1685125"/>
    <lineage>
        <taxon>Archaea</taxon>
        <taxon>Candidatus Bathyarchaeota</taxon>
        <taxon>MCG-1</taxon>
    </lineage>
</organism>
<reference evidence="3" key="1">
    <citation type="submission" date="2015-06" db="EMBL/GenBank/DDBJ databases">
        <title>New insights into the roles of widespread benthic archaea in carbon and nitrogen cycling.</title>
        <authorList>
            <person name="Lazar C.S."/>
            <person name="Baker B.J."/>
            <person name="Seitz K.W."/>
            <person name="Hyde A.S."/>
            <person name="Dick G.J."/>
            <person name="Hinrichs K.-U."/>
            <person name="Teske A.P."/>
        </authorList>
    </citation>
    <scope>NUCLEOTIDE SEQUENCE [LARGE SCALE GENOMIC DNA]</scope>
</reference>
<feature type="domain" description="Pyrrolo-quinoline quinone repeat" evidence="1">
    <location>
        <begin position="3"/>
        <end position="88"/>
    </location>
</feature>
<comment type="caution">
    <text evidence="2">The sequence shown here is derived from an EMBL/GenBank/DDBJ whole genome shotgun (WGS) entry which is preliminary data.</text>
</comment>
<proteinExistence type="predicted"/>
<dbReference type="InterPro" id="IPR018391">
    <property type="entry name" value="PQQ_b-propeller_rpt"/>
</dbReference>
<accession>A0A0M0BV05</accession>
<evidence type="ECO:0000313" key="2">
    <source>
        <dbReference type="EMBL" id="KON32001.1"/>
    </source>
</evidence>
<dbReference type="Gene3D" id="2.130.10.10">
    <property type="entry name" value="YVTN repeat-like/Quinoprotein amine dehydrogenase"/>
    <property type="match status" value="2"/>
</dbReference>
<feature type="domain" description="Pyrrolo-quinoline quinone repeat" evidence="1">
    <location>
        <begin position="92"/>
        <end position="181"/>
    </location>
</feature>
<dbReference type="InterPro" id="IPR002372">
    <property type="entry name" value="PQQ_rpt_dom"/>
</dbReference>
<sequence length="292" mass="31586">MKSSPAVANGKVYIGPDDGYVYCLNAYDGSLIWKKSAGGFIQAHFASLVTLRSSPTVVNDRVYVGSLDTNLYCLNANNGDIAWIYKTKGCITSSPAVFDGAVYIASQEPDLGALYKLDAATGNLVWKRTLPYYIPLGGGTDMHASPSVGDSMVFAASNTEAYYGINAATGDVAWTYRDEAAKEFIVCSPVYSNGKVFLIDKFSIVCVDSKNGQTLWSSYLGEELYVSPSYADGKLYVVTDQRSVFVLDAANGETLNRFVTSSNSWSAPSLYGGRLYVGNNDWNVYCLADPTL</sequence>
<feature type="domain" description="Pyrrolo-quinoline quinone repeat" evidence="1">
    <location>
        <begin position="202"/>
        <end position="282"/>
    </location>
</feature>
<name>A0A0M0BV05_9ARCH</name>
<dbReference type="SUPFAM" id="SSF50998">
    <property type="entry name" value="Quinoprotein alcohol dehydrogenase-like"/>
    <property type="match status" value="1"/>
</dbReference>
<evidence type="ECO:0000259" key="1">
    <source>
        <dbReference type="Pfam" id="PF13360"/>
    </source>
</evidence>
<gene>
    <name evidence="2" type="ORF">AC478_01590</name>
</gene>
<evidence type="ECO:0000313" key="3">
    <source>
        <dbReference type="Proteomes" id="UP000054016"/>
    </source>
</evidence>